<evidence type="ECO:0000256" key="6">
    <source>
        <dbReference type="ARBA" id="ARBA00022490"/>
    </source>
</evidence>
<dbReference type="CDD" id="cd00077">
    <property type="entry name" value="HDc"/>
    <property type="match status" value="1"/>
</dbReference>
<organism evidence="13 14">
    <name type="scientific">Catenovulum maritimum</name>
    <dbReference type="NCBI Taxonomy" id="1513271"/>
    <lineage>
        <taxon>Bacteria</taxon>
        <taxon>Pseudomonadati</taxon>
        <taxon>Pseudomonadota</taxon>
        <taxon>Gammaproteobacteria</taxon>
        <taxon>Alteromonadales</taxon>
        <taxon>Alteromonadaceae</taxon>
        <taxon>Catenovulum</taxon>
    </lineage>
</organism>
<dbReference type="GO" id="GO:0046872">
    <property type="term" value="F:metal ion binding"/>
    <property type="evidence" value="ECO:0007669"/>
    <property type="project" value="UniProtKB-KW"/>
</dbReference>
<feature type="coiled-coil region" evidence="11">
    <location>
        <begin position="147"/>
        <end position="181"/>
    </location>
</feature>
<dbReference type="GO" id="GO:0000166">
    <property type="term" value="F:nucleotide binding"/>
    <property type="evidence" value="ECO:0007669"/>
    <property type="project" value="UniProtKB-KW"/>
</dbReference>
<feature type="binding site" evidence="10">
    <location>
        <position position="70"/>
    </location>
    <ligand>
        <name>substrate</name>
    </ligand>
</feature>
<feature type="binding site" evidence="10">
    <location>
        <position position="34"/>
    </location>
    <ligand>
        <name>substrate</name>
    </ligand>
</feature>
<comment type="subcellular location">
    <subcellularLocation>
        <location evidence="10">Cytoplasm</location>
    </subcellularLocation>
</comment>
<dbReference type="Gene3D" id="1.10.3210.10">
    <property type="entry name" value="Hypothetical protein af1432"/>
    <property type="match status" value="1"/>
</dbReference>
<evidence type="ECO:0000256" key="10">
    <source>
        <dbReference type="HAMAP-Rule" id="MF_01100"/>
    </source>
</evidence>
<evidence type="ECO:0000256" key="7">
    <source>
        <dbReference type="ARBA" id="ARBA00022723"/>
    </source>
</evidence>
<keyword evidence="7 10" id="KW-0479">Metal-binding</keyword>
<evidence type="ECO:0000256" key="2">
    <source>
        <dbReference type="ARBA" id="ARBA00001936"/>
    </source>
</evidence>
<comment type="caution">
    <text evidence="13">The sequence shown here is derived from an EMBL/GenBank/DDBJ whole genome shotgun (WGS) entry which is preliminary data.</text>
</comment>
<feature type="binding site" evidence="10">
    <location>
        <begin position="19"/>
        <end position="20"/>
    </location>
    <ligand>
        <name>substrate</name>
    </ligand>
</feature>
<gene>
    <name evidence="13" type="ORF">XM47_10410</name>
</gene>
<dbReference type="RefSeq" id="WP_048692292.1">
    <property type="nucleotide sequence ID" value="NZ_KQ130490.1"/>
</dbReference>
<comment type="function">
    <text evidence="10">Catalyzes the strictly specific dephosphorylation of 2'-deoxyribonucleoside 5'-monophosphates.</text>
</comment>
<comment type="subunit">
    <text evidence="4 10">Homodimer.</text>
</comment>
<comment type="cofactor">
    <cofactor evidence="10">
        <name>a divalent metal cation</name>
        <dbReference type="ChEBI" id="CHEBI:60240"/>
    </cofactor>
</comment>
<dbReference type="Pfam" id="PF12917">
    <property type="entry name" value="YfbR-like"/>
    <property type="match status" value="1"/>
</dbReference>
<evidence type="ECO:0000256" key="1">
    <source>
        <dbReference type="ARBA" id="ARBA00001638"/>
    </source>
</evidence>
<dbReference type="GO" id="GO:0005737">
    <property type="term" value="C:cytoplasm"/>
    <property type="evidence" value="ECO:0007669"/>
    <property type="project" value="UniProtKB-SubCell"/>
</dbReference>
<comment type="cofactor">
    <cofactor evidence="3">
        <name>Co(2+)</name>
        <dbReference type="ChEBI" id="CHEBI:48828"/>
    </cofactor>
</comment>
<evidence type="ECO:0000256" key="5">
    <source>
        <dbReference type="ARBA" id="ARBA00012964"/>
    </source>
</evidence>
<dbReference type="NCBIfam" id="NF003009">
    <property type="entry name" value="PRK03826.1"/>
    <property type="match status" value="1"/>
</dbReference>
<feature type="site" description="Appears to be important in orienting the phosphate for catalysis" evidence="10">
    <location>
        <position position="19"/>
    </location>
</feature>
<dbReference type="InterPro" id="IPR003607">
    <property type="entry name" value="HD/PDEase_dom"/>
</dbReference>
<keyword evidence="8 10" id="KW-0547">Nucleotide-binding</keyword>
<dbReference type="AlphaFoldDB" id="A0A0J8GR12"/>
<proteinExistence type="inferred from homology"/>
<evidence type="ECO:0000256" key="11">
    <source>
        <dbReference type="SAM" id="Coils"/>
    </source>
</evidence>
<dbReference type="SUPFAM" id="SSF109604">
    <property type="entry name" value="HD-domain/PDEase-like"/>
    <property type="match status" value="1"/>
</dbReference>
<keyword evidence="14" id="KW-1185">Reference proteome</keyword>
<comment type="caution">
    <text evidence="10">Lacks conserved residue(s) required for the propagation of feature annotation.</text>
</comment>
<feature type="binding site" evidence="10">
    <location>
        <position position="69"/>
    </location>
    <ligand>
        <name>a divalent metal cation</name>
        <dbReference type="ChEBI" id="CHEBI:60240"/>
    </ligand>
</feature>
<evidence type="ECO:0000256" key="9">
    <source>
        <dbReference type="ARBA" id="ARBA00022801"/>
    </source>
</evidence>
<comment type="catalytic activity">
    <reaction evidence="1 10">
        <text>a 2'-deoxyribonucleoside 5'-phosphate + H2O = a 2'-deoxyribonucleoside + phosphate</text>
        <dbReference type="Rhea" id="RHEA:36167"/>
        <dbReference type="ChEBI" id="CHEBI:15377"/>
        <dbReference type="ChEBI" id="CHEBI:18274"/>
        <dbReference type="ChEBI" id="CHEBI:43474"/>
        <dbReference type="ChEBI" id="CHEBI:65317"/>
        <dbReference type="EC" id="3.1.3.89"/>
    </reaction>
</comment>
<dbReference type="InterPro" id="IPR006674">
    <property type="entry name" value="HD_domain"/>
</dbReference>
<reference evidence="13 14" key="1">
    <citation type="submission" date="2015-04" db="EMBL/GenBank/DDBJ databases">
        <title>Draft Genome Sequence of the Novel Agar-Digesting Marine Bacterium Q1.</title>
        <authorList>
            <person name="Li Y."/>
            <person name="Li D."/>
            <person name="Chen G."/>
            <person name="Du Z."/>
        </authorList>
    </citation>
    <scope>NUCLEOTIDE SEQUENCE [LARGE SCALE GENOMIC DNA]</scope>
    <source>
        <strain evidence="13 14">Q1</strain>
    </source>
</reference>
<dbReference type="Proteomes" id="UP000037600">
    <property type="component" value="Unassembled WGS sequence"/>
</dbReference>
<keyword evidence="6 10" id="KW-0963">Cytoplasm</keyword>
<dbReference type="PROSITE" id="PS51831">
    <property type="entry name" value="HD"/>
    <property type="match status" value="1"/>
</dbReference>
<dbReference type="PATRIC" id="fig|1513271.3.peg.2119"/>
<keyword evidence="11" id="KW-0175">Coiled coil</keyword>
<evidence type="ECO:0000256" key="4">
    <source>
        <dbReference type="ARBA" id="ARBA00011738"/>
    </source>
</evidence>
<name>A0A0J8GR12_9ALTE</name>
<protein>
    <recommendedName>
        <fullName evidence="5">5'-deoxynucleotidase</fullName>
        <ecNumber evidence="5">3.1.3.89</ecNumber>
    </recommendedName>
</protein>
<keyword evidence="9 10" id="KW-0378">Hydrolase</keyword>
<sequence>MTEQSHFFAYMSRLKLINRWPLMRNTTTENVQEHSLQVAMLAHALAVISNEYFSTDIDANKVTTMAIFHDVSEVLTGDLPNPVKYFNPEIAKEYKKIEQIAEEKLVSLLPAKLKPTYDELVCSNKHDAELYKIVKAADILSAYLKTIEELNAGNKEFINANKRLKETLDSLNNQAVEYFLEHFVESFSLSLDAITE</sequence>
<evidence type="ECO:0000259" key="12">
    <source>
        <dbReference type="PROSITE" id="PS51831"/>
    </source>
</evidence>
<comment type="similarity">
    <text evidence="10">Belongs to the 5DNU family.</text>
</comment>
<comment type="cofactor">
    <cofactor evidence="2">
        <name>Mn(2+)</name>
        <dbReference type="ChEBI" id="CHEBI:29035"/>
    </cofactor>
</comment>
<dbReference type="InterPro" id="IPR022971">
    <property type="entry name" value="YfbR"/>
</dbReference>
<accession>A0A0J8GR12</accession>
<dbReference type="EMBL" id="LAZL01000015">
    <property type="protein sequence ID" value="KMT65142.1"/>
    <property type="molecule type" value="Genomic_DNA"/>
</dbReference>
<evidence type="ECO:0000256" key="8">
    <source>
        <dbReference type="ARBA" id="ARBA00022741"/>
    </source>
</evidence>
<feature type="binding site" evidence="10">
    <location>
        <position position="138"/>
    </location>
    <ligand>
        <name>substrate</name>
    </ligand>
</feature>
<feature type="binding site" evidence="10">
    <location>
        <position position="70"/>
    </location>
    <ligand>
        <name>a divalent metal cation</name>
        <dbReference type="ChEBI" id="CHEBI:60240"/>
    </ligand>
</feature>
<feature type="binding site" evidence="10">
    <location>
        <position position="34"/>
    </location>
    <ligand>
        <name>a divalent metal cation</name>
        <dbReference type="ChEBI" id="CHEBI:60240"/>
    </ligand>
</feature>
<dbReference type="PANTHER" id="PTHR11845:SF13">
    <property type="entry name" value="5'-DEOXYNUCLEOTIDASE HDDC2"/>
    <property type="match status" value="1"/>
</dbReference>
<dbReference type="STRING" id="1513271.XM47_10410"/>
<dbReference type="OrthoDB" id="9812744at2"/>
<feature type="domain" description="HD" evidence="12">
    <location>
        <begin position="31"/>
        <end position="143"/>
    </location>
</feature>
<dbReference type="SMART" id="SM00471">
    <property type="entry name" value="HDc"/>
    <property type="match status" value="1"/>
</dbReference>
<dbReference type="HAMAP" id="MF_01100">
    <property type="entry name" value="5DNU"/>
    <property type="match status" value="1"/>
</dbReference>
<dbReference type="GO" id="GO:0002953">
    <property type="term" value="F:5'-deoxynucleotidase activity"/>
    <property type="evidence" value="ECO:0007669"/>
    <property type="project" value="UniProtKB-EC"/>
</dbReference>
<dbReference type="EC" id="3.1.3.89" evidence="5"/>
<feature type="binding site" evidence="10">
    <location>
        <position position="138"/>
    </location>
    <ligand>
        <name>a divalent metal cation</name>
        <dbReference type="ChEBI" id="CHEBI:60240"/>
    </ligand>
</feature>
<dbReference type="PANTHER" id="PTHR11845">
    <property type="entry name" value="5'-DEOXYNUCLEOTIDASE HDDC2"/>
    <property type="match status" value="1"/>
</dbReference>
<evidence type="ECO:0000313" key="13">
    <source>
        <dbReference type="EMBL" id="KMT65142.1"/>
    </source>
</evidence>
<evidence type="ECO:0000313" key="14">
    <source>
        <dbReference type="Proteomes" id="UP000037600"/>
    </source>
</evidence>
<dbReference type="InterPro" id="IPR039356">
    <property type="entry name" value="YfbR/HDDC2"/>
</dbReference>
<evidence type="ECO:0000256" key="3">
    <source>
        <dbReference type="ARBA" id="ARBA00001941"/>
    </source>
</evidence>